<keyword evidence="3" id="KW-0808">Transferase</keyword>
<dbReference type="Proteomes" id="UP000825935">
    <property type="component" value="Chromosome 24"/>
</dbReference>
<dbReference type="PANTHER" id="PTHR24349">
    <property type="entry name" value="SERINE/THREONINE-PROTEIN KINASE"/>
    <property type="match status" value="1"/>
</dbReference>
<proteinExistence type="inferred from homology"/>
<evidence type="ECO:0000256" key="1">
    <source>
        <dbReference type="ARBA" id="ARBA00012513"/>
    </source>
</evidence>
<dbReference type="EC" id="2.7.11.1" evidence="1"/>
<keyword evidence="6 13" id="KW-0547">Nucleotide-binding</keyword>
<feature type="domain" description="EF-hand" evidence="15">
    <location>
        <begin position="364"/>
        <end position="399"/>
    </location>
</feature>
<evidence type="ECO:0000256" key="13">
    <source>
        <dbReference type="PROSITE-ProRule" id="PRU10141"/>
    </source>
</evidence>
<keyword evidence="17" id="KW-1185">Reference proteome</keyword>
<dbReference type="Pfam" id="PF00069">
    <property type="entry name" value="Pkinase"/>
    <property type="match status" value="1"/>
</dbReference>
<keyword evidence="7" id="KW-0418">Kinase</keyword>
<dbReference type="Gene3D" id="3.30.200.20">
    <property type="entry name" value="Phosphorylase Kinase, domain 1"/>
    <property type="match status" value="1"/>
</dbReference>
<dbReference type="PROSITE" id="PS50011">
    <property type="entry name" value="PROTEIN_KINASE_DOM"/>
    <property type="match status" value="1"/>
</dbReference>
<dbReference type="SMART" id="SM00054">
    <property type="entry name" value="EFh"/>
    <property type="match status" value="4"/>
</dbReference>
<dbReference type="GO" id="GO:0004674">
    <property type="term" value="F:protein serine/threonine kinase activity"/>
    <property type="evidence" value="ECO:0007669"/>
    <property type="project" value="UniProtKB-KW"/>
</dbReference>
<dbReference type="Gene3D" id="1.10.238.10">
    <property type="entry name" value="EF-hand"/>
    <property type="match status" value="1"/>
</dbReference>
<dbReference type="InterPro" id="IPR000719">
    <property type="entry name" value="Prot_kinase_dom"/>
</dbReference>
<dbReference type="InterPro" id="IPR017441">
    <property type="entry name" value="Protein_kinase_ATP_BS"/>
</dbReference>
<evidence type="ECO:0000313" key="17">
    <source>
        <dbReference type="Proteomes" id="UP000825935"/>
    </source>
</evidence>
<comment type="catalytic activity">
    <reaction evidence="12">
        <text>L-seryl-[protein] + ATP = O-phospho-L-seryl-[protein] + ADP + H(+)</text>
        <dbReference type="Rhea" id="RHEA:17989"/>
        <dbReference type="Rhea" id="RHEA-COMP:9863"/>
        <dbReference type="Rhea" id="RHEA-COMP:11604"/>
        <dbReference type="ChEBI" id="CHEBI:15378"/>
        <dbReference type="ChEBI" id="CHEBI:29999"/>
        <dbReference type="ChEBI" id="CHEBI:30616"/>
        <dbReference type="ChEBI" id="CHEBI:83421"/>
        <dbReference type="ChEBI" id="CHEBI:456216"/>
        <dbReference type="EC" id="2.7.11.1"/>
    </reaction>
</comment>
<dbReference type="FunFam" id="1.10.238.10:FF:000015">
    <property type="entry name" value="Calcium-dependent protein kinase 1"/>
    <property type="match status" value="1"/>
</dbReference>
<dbReference type="InterPro" id="IPR011992">
    <property type="entry name" value="EF-hand-dom_pair"/>
</dbReference>
<dbReference type="InterPro" id="IPR018247">
    <property type="entry name" value="EF_Hand_1_Ca_BS"/>
</dbReference>
<dbReference type="EMBL" id="CM035429">
    <property type="protein sequence ID" value="KAH7300804.1"/>
    <property type="molecule type" value="Genomic_DNA"/>
</dbReference>
<feature type="binding site" evidence="13">
    <location>
        <position position="92"/>
    </location>
    <ligand>
        <name>ATP</name>
        <dbReference type="ChEBI" id="CHEBI:30616"/>
    </ligand>
</feature>
<keyword evidence="4" id="KW-0479">Metal-binding</keyword>
<dbReference type="OrthoDB" id="40902at2759"/>
<feature type="domain" description="Protein kinase" evidence="14">
    <location>
        <begin position="63"/>
        <end position="321"/>
    </location>
</feature>
<dbReference type="PROSITE" id="PS00107">
    <property type="entry name" value="PROTEIN_KINASE_ATP"/>
    <property type="match status" value="1"/>
</dbReference>
<accession>A0A8T2RYM1</accession>
<keyword evidence="8" id="KW-0106">Calcium</keyword>
<comment type="caution">
    <text evidence="16">The sequence shown here is derived from an EMBL/GenBank/DDBJ whole genome shotgun (WGS) entry which is preliminary data.</text>
</comment>
<keyword evidence="5" id="KW-0677">Repeat</keyword>
<evidence type="ECO:0000256" key="6">
    <source>
        <dbReference type="ARBA" id="ARBA00022741"/>
    </source>
</evidence>
<evidence type="ECO:0000256" key="9">
    <source>
        <dbReference type="ARBA" id="ARBA00022840"/>
    </source>
</evidence>
<dbReference type="CDD" id="cd00051">
    <property type="entry name" value="EFh"/>
    <property type="match status" value="1"/>
</dbReference>
<evidence type="ECO:0000259" key="15">
    <source>
        <dbReference type="PROSITE" id="PS50222"/>
    </source>
</evidence>
<evidence type="ECO:0000256" key="5">
    <source>
        <dbReference type="ARBA" id="ARBA00022737"/>
    </source>
</evidence>
<evidence type="ECO:0000256" key="4">
    <source>
        <dbReference type="ARBA" id="ARBA00022723"/>
    </source>
</evidence>
<evidence type="ECO:0000256" key="2">
    <source>
        <dbReference type="ARBA" id="ARBA00022527"/>
    </source>
</evidence>
<dbReference type="InterPro" id="IPR002048">
    <property type="entry name" value="EF_hand_dom"/>
</dbReference>
<dbReference type="InterPro" id="IPR011009">
    <property type="entry name" value="Kinase-like_dom_sf"/>
</dbReference>
<protein>
    <recommendedName>
        <fullName evidence="1">non-specific serine/threonine protein kinase</fullName>
        <ecNumber evidence="1">2.7.11.1</ecNumber>
    </recommendedName>
</protein>
<dbReference type="FunFam" id="1.10.510.10:FF:000249">
    <property type="entry name" value="Calcium-dependent protein kinase SK5"/>
    <property type="match status" value="1"/>
</dbReference>
<organism evidence="16 17">
    <name type="scientific">Ceratopteris richardii</name>
    <name type="common">Triangle waterfern</name>
    <dbReference type="NCBI Taxonomy" id="49495"/>
    <lineage>
        <taxon>Eukaryota</taxon>
        <taxon>Viridiplantae</taxon>
        <taxon>Streptophyta</taxon>
        <taxon>Embryophyta</taxon>
        <taxon>Tracheophyta</taxon>
        <taxon>Polypodiopsida</taxon>
        <taxon>Polypodiidae</taxon>
        <taxon>Polypodiales</taxon>
        <taxon>Pteridineae</taxon>
        <taxon>Pteridaceae</taxon>
        <taxon>Parkerioideae</taxon>
        <taxon>Ceratopteris</taxon>
    </lineage>
</organism>
<gene>
    <name evidence="16" type="ORF">KP509_24G079100</name>
</gene>
<evidence type="ECO:0000256" key="10">
    <source>
        <dbReference type="ARBA" id="ARBA00024334"/>
    </source>
</evidence>
<dbReference type="PROSITE" id="PS00108">
    <property type="entry name" value="PROTEIN_KINASE_ST"/>
    <property type="match status" value="1"/>
</dbReference>
<comment type="catalytic activity">
    <reaction evidence="11">
        <text>L-threonyl-[protein] + ATP = O-phospho-L-threonyl-[protein] + ADP + H(+)</text>
        <dbReference type="Rhea" id="RHEA:46608"/>
        <dbReference type="Rhea" id="RHEA-COMP:11060"/>
        <dbReference type="Rhea" id="RHEA-COMP:11605"/>
        <dbReference type="ChEBI" id="CHEBI:15378"/>
        <dbReference type="ChEBI" id="CHEBI:30013"/>
        <dbReference type="ChEBI" id="CHEBI:30616"/>
        <dbReference type="ChEBI" id="CHEBI:61977"/>
        <dbReference type="ChEBI" id="CHEBI:456216"/>
        <dbReference type="EC" id="2.7.11.1"/>
    </reaction>
</comment>
<feature type="domain" description="EF-hand" evidence="15">
    <location>
        <begin position="400"/>
        <end position="435"/>
    </location>
</feature>
<reference evidence="16" key="1">
    <citation type="submission" date="2021-08" db="EMBL/GenBank/DDBJ databases">
        <title>WGS assembly of Ceratopteris richardii.</title>
        <authorList>
            <person name="Marchant D.B."/>
            <person name="Chen G."/>
            <person name="Jenkins J."/>
            <person name="Shu S."/>
            <person name="Leebens-Mack J."/>
            <person name="Grimwood J."/>
            <person name="Schmutz J."/>
            <person name="Soltis P."/>
            <person name="Soltis D."/>
            <person name="Chen Z.-H."/>
        </authorList>
    </citation>
    <scope>NUCLEOTIDE SEQUENCE</scope>
    <source>
        <strain evidence="16">Whitten #5841</strain>
        <tissue evidence="16">Leaf</tissue>
    </source>
</reference>
<dbReference type="CDD" id="cd05117">
    <property type="entry name" value="STKc_CAMK"/>
    <property type="match status" value="1"/>
</dbReference>
<dbReference type="Pfam" id="PF13499">
    <property type="entry name" value="EF-hand_7"/>
    <property type="match status" value="2"/>
</dbReference>
<keyword evidence="2" id="KW-0723">Serine/threonine-protein kinase</keyword>
<name>A0A8T2RYM1_CERRI</name>
<dbReference type="SMART" id="SM00220">
    <property type="entry name" value="S_TKc"/>
    <property type="match status" value="1"/>
</dbReference>
<sequence>MGNCLPLNFVKIPAFLGIPSSFFPFPQDASAAARTRRRSAPSLAHPLSSSVLQRRTEDFRELFEIGRKLGQGQFGTTYLCIEKSSGIQYACKFIEKRKLVSREDVEDVRTEIHIMHHLAGSPHIVTIYGAFEDSSYVYLVMELCNGGELFDRIVQRGHYSEREAARLINIIVSVVECCHSHGVIHRDLKPENFLFVNDQETSPLKAIDFGLSSFFQPGQVFRDVVGSPYYVAPEVLQRSYGPEVDVWSAGVILYILLSGVPPYWAETEQGIFYQVRYGVLDFSSEPWPHISENAKDLVRGMLNRDPGKRLTAHEVLSHPWICEDGVAPDRPLDPAILSRMKQFMAMNKMKKVALRFIAETLAEEEIAGLKETFKMMDTDGSGSITFDELKTGLERMGSGLLDNEVRVLMKAADIDNNGSLDYEEFIAATVHYNKLHKEENLAAAFAYFDKDNSGYITRDEIWQACHDHGVDDPEIQDIIKEIDQNNDGCIDYGEFVSMMRKGSGGHSRRALQVQLENGNRGQKIE</sequence>
<keyword evidence="9 13" id="KW-0067">ATP-binding</keyword>
<evidence type="ECO:0000256" key="12">
    <source>
        <dbReference type="ARBA" id="ARBA00048679"/>
    </source>
</evidence>
<evidence type="ECO:0000256" key="7">
    <source>
        <dbReference type="ARBA" id="ARBA00022777"/>
    </source>
</evidence>
<dbReference type="GO" id="GO:0005509">
    <property type="term" value="F:calcium ion binding"/>
    <property type="evidence" value="ECO:0007669"/>
    <property type="project" value="InterPro"/>
</dbReference>
<dbReference type="AlphaFoldDB" id="A0A8T2RYM1"/>
<feature type="domain" description="EF-hand" evidence="15">
    <location>
        <begin position="472"/>
        <end position="505"/>
    </location>
</feature>
<dbReference type="PROSITE" id="PS00018">
    <property type="entry name" value="EF_HAND_1"/>
    <property type="match status" value="4"/>
</dbReference>
<comment type="similarity">
    <text evidence="10">Belongs to the protein kinase superfamily. Ser/Thr protein kinase family. CDPK subfamily.</text>
</comment>
<dbReference type="FunFam" id="3.30.200.20:FF:000004">
    <property type="entry name" value="Calcium-dependent protein kinase 1"/>
    <property type="match status" value="1"/>
</dbReference>
<evidence type="ECO:0000313" key="16">
    <source>
        <dbReference type="EMBL" id="KAH7300804.1"/>
    </source>
</evidence>
<evidence type="ECO:0000259" key="14">
    <source>
        <dbReference type="PROSITE" id="PS50011"/>
    </source>
</evidence>
<dbReference type="PROSITE" id="PS50222">
    <property type="entry name" value="EF_HAND_2"/>
    <property type="match status" value="4"/>
</dbReference>
<dbReference type="GO" id="GO:0005524">
    <property type="term" value="F:ATP binding"/>
    <property type="evidence" value="ECO:0007669"/>
    <property type="project" value="UniProtKB-UniRule"/>
</dbReference>
<feature type="domain" description="EF-hand" evidence="15">
    <location>
        <begin position="436"/>
        <end position="471"/>
    </location>
</feature>
<evidence type="ECO:0000256" key="8">
    <source>
        <dbReference type="ARBA" id="ARBA00022837"/>
    </source>
</evidence>
<evidence type="ECO:0000256" key="11">
    <source>
        <dbReference type="ARBA" id="ARBA00047899"/>
    </source>
</evidence>
<dbReference type="InterPro" id="IPR050205">
    <property type="entry name" value="CDPK_Ser/Thr_kinases"/>
</dbReference>
<evidence type="ECO:0000256" key="3">
    <source>
        <dbReference type="ARBA" id="ARBA00022679"/>
    </source>
</evidence>
<dbReference type="InterPro" id="IPR008271">
    <property type="entry name" value="Ser/Thr_kinase_AS"/>
</dbReference>
<dbReference type="Gene3D" id="1.10.510.10">
    <property type="entry name" value="Transferase(Phosphotransferase) domain 1"/>
    <property type="match status" value="1"/>
</dbReference>
<dbReference type="OMA" id="MRHNSDG"/>
<dbReference type="SUPFAM" id="SSF56112">
    <property type="entry name" value="Protein kinase-like (PK-like)"/>
    <property type="match status" value="1"/>
</dbReference>
<dbReference type="SUPFAM" id="SSF47473">
    <property type="entry name" value="EF-hand"/>
    <property type="match status" value="1"/>
</dbReference>